<dbReference type="GO" id="GO:0008270">
    <property type="term" value="F:zinc ion binding"/>
    <property type="evidence" value="ECO:0007669"/>
    <property type="project" value="UniProtKB-KW"/>
</dbReference>
<proteinExistence type="predicted"/>
<dbReference type="GO" id="GO:0006357">
    <property type="term" value="P:regulation of transcription by RNA polymerase II"/>
    <property type="evidence" value="ECO:0007669"/>
    <property type="project" value="TreeGrafter"/>
</dbReference>
<keyword evidence="1" id="KW-0479">Metal-binding</keyword>
<dbReference type="SMART" id="SM00355">
    <property type="entry name" value="ZnF_C2H2"/>
    <property type="match status" value="2"/>
</dbReference>
<gene>
    <name evidence="4" type="ORF">PoB_006171800</name>
</gene>
<organism evidence="4 5">
    <name type="scientific">Plakobranchus ocellatus</name>
    <dbReference type="NCBI Taxonomy" id="259542"/>
    <lineage>
        <taxon>Eukaryota</taxon>
        <taxon>Metazoa</taxon>
        <taxon>Spiralia</taxon>
        <taxon>Lophotrochozoa</taxon>
        <taxon>Mollusca</taxon>
        <taxon>Gastropoda</taxon>
        <taxon>Heterobranchia</taxon>
        <taxon>Euthyneura</taxon>
        <taxon>Panpulmonata</taxon>
        <taxon>Sacoglossa</taxon>
        <taxon>Placobranchoidea</taxon>
        <taxon>Plakobranchidae</taxon>
        <taxon>Plakobranchus</taxon>
    </lineage>
</organism>
<feature type="region of interest" description="Disordered" evidence="2">
    <location>
        <begin position="1"/>
        <end position="85"/>
    </location>
</feature>
<dbReference type="GO" id="GO:0003700">
    <property type="term" value="F:DNA-binding transcription factor activity"/>
    <property type="evidence" value="ECO:0007669"/>
    <property type="project" value="InterPro"/>
</dbReference>
<dbReference type="PROSITE" id="PS50157">
    <property type="entry name" value="ZINC_FINGER_C2H2_2"/>
    <property type="match status" value="1"/>
</dbReference>
<dbReference type="PROSITE" id="PS00028">
    <property type="entry name" value="ZINC_FINGER_C2H2_1"/>
    <property type="match status" value="2"/>
</dbReference>
<dbReference type="Proteomes" id="UP000735302">
    <property type="component" value="Unassembled WGS sequence"/>
</dbReference>
<dbReference type="PANTHER" id="PTHR47034:SF1">
    <property type="entry name" value="ZINC FINGER TRANSCRIPTION FACTOR TRPS1"/>
    <property type="match status" value="1"/>
</dbReference>
<evidence type="ECO:0000313" key="5">
    <source>
        <dbReference type="Proteomes" id="UP000735302"/>
    </source>
</evidence>
<name>A0AAV4CTN7_9GAST</name>
<dbReference type="GO" id="GO:0000977">
    <property type="term" value="F:RNA polymerase II transcription regulatory region sequence-specific DNA binding"/>
    <property type="evidence" value="ECO:0007669"/>
    <property type="project" value="TreeGrafter"/>
</dbReference>
<evidence type="ECO:0000256" key="2">
    <source>
        <dbReference type="SAM" id="MobiDB-lite"/>
    </source>
</evidence>
<evidence type="ECO:0000313" key="4">
    <source>
        <dbReference type="EMBL" id="GFO35213.1"/>
    </source>
</evidence>
<evidence type="ECO:0000259" key="3">
    <source>
        <dbReference type="PROSITE" id="PS50157"/>
    </source>
</evidence>
<accession>A0AAV4CTN7</accession>
<keyword evidence="5" id="KW-1185">Reference proteome</keyword>
<feature type="compositionally biased region" description="Polar residues" evidence="2">
    <location>
        <begin position="11"/>
        <end position="31"/>
    </location>
</feature>
<dbReference type="AlphaFoldDB" id="A0AAV4CTN7"/>
<evidence type="ECO:0000256" key="1">
    <source>
        <dbReference type="PROSITE-ProRule" id="PRU00042"/>
    </source>
</evidence>
<protein>
    <submittedName>
        <fullName evidence="4">Zinc finger protein squeeze-like isoform x3</fullName>
    </submittedName>
</protein>
<keyword evidence="1" id="KW-0863">Zinc-finger</keyword>
<dbReference type="EMBL" id="BLXT01006992">
    <property type="protein sequence ID" value="GFO35213.1"/>
    <property type="molecule type" value="Genomic_DNA"/>
</dbReference>
<dbReference type="InterPro" id="IPR036236">
    <property type="entry name" value="Znf_C2H2_sf"/>
</dbReference>
<feature type="domain" description="C2H2-type" evidence="3">
    <location>
        <begin position="189"/>
        <end position="216"/>
    </location>
</feature>
<dbReference type="PANTHER" id="PTHR47034">
    <property type="entry name" value="ZINC FINGER TRANSCRIPTION FACTOR TRPS1"/>
    <property type="match status" value="1"/>
</dbReference>
<keyword evidence="1" id="KW-0862">Zinc</keyword>
<sequence length="248" mass="27281">MGGNGGVGPPRSSSAQHTPPFSSSMARSYSNPGMGAGGEHNTDMYPMVGGVGGGRKDISPTSMDPSRKYHHHPHSATSPRGFFPPNRRANSFSSGVGMGPMGPLRHSSSSGGAERVRSIADSTSNLSEFFSTLQGLVQRSQEIPELHVNISKPKITKEVATQYNNTSLPGELPTLEDLLIYYESQGCLYRCQHCRISFEERGLYFLHKSLHGEMSPWQCSICQKICADRNDFHLHFVNQQHRPEQVLH</sequence>
<dbReference type="InterPro" id="IPR028440">
    <property type="entry name" value="TRPS1"/>
</dbReference>
<dbReference type="InterPro" id="IPR013087">
    <property type="entry name" value="Znf_C2H2_type"/>
</dbReference>
<reference evidence="4 5" key="1">
    <citation type="journal article" date="2021" name="Elife">
        <title>Chloroplast acquisition without the gene transfer in kleptoplastic sea slugs, Plakobranchus ocellatus.</title>
        <authorList>
            <person name="Maeda T."/>
            <person name="Takahashi S."/>
            <person name="Yoshida T."/>
            <person name="Shimamura S."/>
            <person name="Takaki Y."/>
            <person name="Nagai Y."/>
            <person name="Toyoda A."/>
            <person name="Suzuki Y."/>
            <person name="Arimoto A."/>
            <person name="Ishii H."/>
            <person name="Satoh N."/>
            <person name="Nishiyama T."/>
            <person name="Hasebe M."/>
            <person name="Maruyama T."/>
            <person name="Minagawa J."/>
            <person name="Obokata J."/>
            <person name="Shigenobu S."/>
        </authorList>
    </citation>
    <scope>NUCLEOTIDE SEQUENCE [LARGE SCALE GENOMIC DNA]</scope>
</reference>
<dbReference type="GO" id="GO:0005634">
    <property type="term" value="C:nucleus"/>
    <property type="evidence" value="ECO:0007669"/>
    <property type="project" value="InterPro"/>
</dbReference>
<dbReference type="SUPFAM" id="SSF57667">
    <property type="entry name" value="beta-beta-alpha zinc fingers"/>
    <property type="match status" value="1"/>
</dbReference>
<comment type="caution">
    <text evidence="4">The sequence shown here is derived from an EMBL/GenBank/DDBJ whole genome shotgun (WGS) entry which is preliminary data.</text>
</comment>